<dbReference type="AlphaFoldDB" id="A0A6A2ZH02"/>
<feature type="region of interest" description="Disordered" evidence="1">
    <location>
        <begin position="245"/>
        <end position="268"/>
    </location>
</feature>
<keyword evidence="3" id="KW-1185">Reference proteome</keyword>
<dbReference type="GO" id="GO:0003729">
    <property type="term" value="F:mRNA binding"/>
    <property type="evidence" value="ECO:0007669"/>
    <property type="project" value="TreeGrafter"/>
</dbReference>
<evidence type="ECO:0000313" key="3">
    <source>
        <dbReference type="Proteomes" id="UP000436088"/>
    </source>
</evidence>
<feature type="compositionally biased region" description="Gly residues" evidence="1">
    <location>
        <begin position="54"/>
        <end position="71"/>
    </location>
</feature>
<accession>A0A6A2ZH02</accession>
<feature type="compositionally biased region" description="Basic and acidic residues" evidence="1">
    <location>
        <begin position="177"/>
        <end position="207"/>
    </location>
</feature>
<proteinExistence type="predicted"/>
<evidence type="ECO:0000256" key="1">
    <source>
        <dbReference type="SAM" id="MobiDB-lite"/>
    </source>
</evidence>
<organism evidence="2 3">
    <name type="scientific">Hibiscus syriacus</name>
    <name type="common">Rose of Sharon</name>
    <dbReference type="NCBI Taxonomy" id="106335"/>
    <lineage>
        <taxon>Eukaryota</taxon>
        <taxon>Viridiplantae</taxon>
        <taxon>Streptophyta</taxon>
        <taxon>Embryophyta</taxon>
        <taxon>Tracheophyta</taxon>
        <taxon>Spermatophyta</taxon>
        <taxon>Magnoliopsida</taxon>
        <taxon>eudicotyledons</taxon>
        <taxon>Gunneridae</taxon>
        <taxon>Pentapetalae</taxon>
        <taxon>rosids</taxon>
        <taxon>malvids</taxon>
        <taxon>Malvales</taxon>
        <taxon>Malvaceae</taxon>
        <taxon>Malvoideae</taxon>
        <taxon>Hibiscus</taxon>
    </lineage>
</organism>
<dbReference type="Pfam" id="PF06273">
    <property type="entry name" value="eIF-4B"/>
    <property type="match status" value="1"/>
</dbReference>
<dbReference type="InterPro" id="IPR010433">
    <property type="entry name" value="EIF-4B_pln"/>
</dbReference>
<dbReference type="PANTHER" id="PTHR32091">
    <property type="entry name" value="EUKARYOTIC TRANSLATION INITIATION FACTOR 4B"/>
    <property type="match status" value="1"/>
</dbReference>
<feature type="region of interest" description="Disordered" evidence="1">
    <location>
        <begin position="1"/>
        <end position="111"/>
    </location>
</feature>
<feature type="region of interest" description="Disordered" evidence="1">
    <location>
        <begin position="158"/>
        <end position="207"/>
    </location>
</feature>
<reference evidence="2" key="1">
    <citation type="submission" date="2019-09" db="EMBL/GenBank/DDBJ databases">
        <title>Draft genome information of white flower Hibiscus syriacus.</title>
        <authorList>
            <person name="Kim Y.-M."/>
        </authorList>
    </citation>
    <scope>NUCLEOTIDE SEQUENCE [LARGE SCALE GENOMIC DNA]</scope>
    <source>
        <strain evidence="2">YM2019G1</strain>
    </source>
</reference>
<comment type="caution">
    <text evidence="2">The sequence shown here is derived from an EMBL/GenBank/DDBJ whole genome shotgun (WGS) entry which is preliminary data.</text>
</comment>
<dbReference type="GO" id="GO:0003743">
    <property type="term" value="F:translation initiation factor activity"/>
    <property type="evidence" value="ECO:0007669"/>
    <property type="project" value="InterPro"/>
</dbReference>
<dbReference type="EMBL" id="VEPZ02001150">
    <property type="protein sequence ID" value="KAE8690836.1"/>
    <property type="molecule type" value="Genomic_DNA"/>
</dbReference>
<name>A0A6A2ZH02_HIBSY</name>
<sequence length="314" mass="33925">MTLSEFNKGIYSSSGGGGLGGAKVTEHNRLTPEEMMLLPTRPKERSSEELHYGRLGGGFSSYGRSGPGAGRGMRDREDSYGSWGSGRRQHGGFNEEIRGPPSRVSDFDQPSRADEVDNWAMAKKASPLLDSGGQIDTVLGTGGSGGFSKADEVDNWVAGKRSNPTRSSTFGSGFRDSGPEPDRWSRSGVRDSGPEPDRWSRGGAKPREEVLAEKGWIGRSWILKLKQRRKLVGLPALIPAGHRVHNLTGPKVPSSKGLKMQSTRPKLNPFGAAKPREVCWKSEVTGGSILEMNFDSSADRCLASLSSFCSFSIH</sequence>
<dbReference type="PANTHER" id="PTHR32091:SF20">
    <property type="entry name" value="EUKARYOTIC TRANSLATION INITIATION FACTOR 4B1"/>
    <property type="match status" value="1"/>
</dbReference>
<feature type="compositionally biased region" description="Basic and acidic residues" evidence="1">
    <location>
        <begin position="41"/>
        <end position="52"/>
    </location>
</feature>
<evidence type="ECO:0000313" key="2">
    <source>
        <dbReference type="EMBL" id="KAE8690836.1"/>
    </source>
</evidence>
<protein>
    <submittedName>
        <fullName evidence="2">Sulfur E2</fullName>
    </submittedName>
</protein>
<gene>
    <name evidence="2" type="ORF">F3Y22_tig00110893pilonHSYRG00604</name>
</gene>
<dbReference type="Proteomes" id="UP000436088">
    <property type="component" value="Unassembled WGS sequence"/>
</dbReference>
<feature type="compositionally biased region" description="Polar residues" evidence="1">
    <location>
        <begin position="162"/>
        <end position="171"/>
    </location>
</feature>